<evidence type="ECO:0000256" key="1">
    <source>
        <dbReference type="ARBA" id="ARBA00001933"/>
    </source>
</evidence>
<dbReference type="PANTHER" id="PTHR43586">
    <property type="entry name" value="CYSTEINE DESULFURASE"/>
    <property type="match status" value="1"/>
</dbReference>
<evidence type="ECO:0000313" key="7">
    <source>
        <dbReference type="Proteomes" id="UP001239782"/>
    </source>
</evidence>
<dbReference type="Pfam" id="PF00266">
    <property type="entry name" value="Aminotran_5"/>
    <property type="match status" value="1"/>
</dbReference>
<dbReference type="RefSeq" id="WP_309202014.1">
    <property type="nucleotide sequence ID" value="NZ_CP133548.1"/>
</dbReference>
<comment type="cofactor">
    <cofactor evidence="1 4">
        <name>pyridoxal 5'-phosphate</name>
        <dbReference type="ChEBI" id="CHEBI:597326"/>
    </cofactor>
</comment>
<dbReference type="Gene3D" id="3.40.640.10">
    <property type="entry name" value="Type I PLP-dependent aspartate aminotransferase-like (Major domain)"/>
    <property type="match status" value="1"/>
</dbReference>
<keyword evidence="6" id="KW-0032">Aminotransferase</keyword>
<dbReference type="SUPFAM" id="SSF53383">
    <property type="entry name" value="PLP-dependent transferases"/>
    <property type="match status" value="1"/>
</dbReference>
<dbReference type="EMBL" id="CP133548">
    <property type="protein sequence ID" value="WMS86878.1"/>
    <property type="molecule type" value="Genomic_DNA"/>
</dbReference>
<sequence length="377" mass="42441">MSKFSIINLNAAGQATPSNSVVKAQCDYLHQEQMIGGYWFAEQQSEHWQQLYELIAQLLNCQTSQVSLQDSATRGLQLSLLSIPWQQGDEVVVTQQEYGANWVPLLQLQQRYDLTIHCLGNRDGAPDFSQLKQLVTERTRLVMVTWVGSHNGSVADLGAMTDQLTGFDGYVIIDACQGMRQRALDVSQVRCDFVVATGRKFLRAPRGTGFLYTSDRVLEAGLYPLVTDHVAANLLSCDRWSLRSDARRFECWEANWASRMGLKVALMELLANPEQVYQTLAQISLECRERLSRVPGVELRDTGNDLSAIITFQHQHRSAAQLHQYLRSEGIETSISQSDAGPMDFAQRQLSQLNRVSPHIYTTEQDIDQLISRLSDA</sequence>
<dbReference type="PANTHER" id="PTHR43586:SF24">
    <property type="entry name" value="BLR4730 PROTEIN"/>
    <property type="match status" value="1"/>
</dbReference>
<dbReference type="AlphaFoldDB" id="A0AA51RSV3"/>
<evidence type="ECO:0000259" key="5">
    <source>
        <dbReference type="Pfam" id="PF00266"/>
    </source>
</evidence>
<organism evidence="6 7">
    <name type="scientific">Pleionea litopenaei</name>
    <dbReference type="NCBI Taxonomy" id="3070815"/>
    <lineage>
        <taxon>Bacteria</taxon>
        <taxon>Pseudomonadati</taxon>
        <taxon>Pseudomonadota</taxon>
        <taxon>Gammaproteobacteria</taxon>
        <taxon>Oceanospirillales</taxon>
        <taxon>Pleioneaceae</taxon>
        <taxon>Pleionea</taxon>
    </lineage>
</organism>
<comment type="similarity">
    <text evidence="3">Belongs to the class-V pyridoxal-phosphate-dependent aminotransferase family.</text>
</comment>
<evidence type="ECO:0000256" key="2">
    <source>
        <dbReference type="ARBA" id="ARBA00022898"/>
    </source>
</evidence>
<gene>
    <name evidence="6" type="ORF">Q9312_16810</name>
</gene>
<dbReference type="InterPro" id="IPR020578">
    <property type="entry name" value="Aminotrans_V_PyrdxlP_BS"/>
</dbReference>
<dbReference type="InterPro" id="IPR015424">
    <property type="entry name" value="PyrdxlP-dep_Trfase"/>
</dbReference>
<evidence type="ECO:0000256" key="4">
    <source>
        <dbReference type="RuleBase" id="RU004504"/>
    </source>
</evidence>
<accession>A0AA51RSV3</accession>
<dbReference type="GO" id="GO:0008483">
    <property type="term" value="F:transaminase activity"/>
    <property type="evidence" value="ECO:0007669"/>
    <property type="project" value="UniProtKB-KW"/>
</dbReference>
<name>A0AA51RSV3_9GAMM</name>
<evidence type="ECO:0000256" key="3">
    <source>
        <dbReference type="RuleBase" id="RU004075"/>
    </source>
</evidence>
<dbReference type="Gene3D" id="3.90.1150.10">
    <property type="entry name" value="Aspartate Aminotransferase, domain 1"/>
    <property type="match status" value="1"/>
</dbReference>
<dbReference type="KEGG" id="plei:Q9312_16810"/>
<proteinExistence type="inferred from homology"/>
<feature type="domain" description="Aminotransferase class V" evidence="5">
    <location>
        <begin position="10"/>
        <end position="370"/>
    </location>
</feature>
<dbReference type="PROSITE" id="PS00595">
    <property type="entry name" value="AA_TRANSFER_CLASS_5"/>
    <property type="match status" value="1"/>
</dbReference>
<dbReference type="Proteomes" id="UP001239782">
    <property type="component" value="Chromosome"/>
</dbReference>
<evidence type="ECO:0000313" key="6">
    <source>
        <dbReference type="EMBL" id="WMS86878.1"/>
    </source>
</evidence>
<keyword evidence="7" id="KW-1185">Reference proteome</keyword>
<reference evidence="6 7" key="1">
    <citation type="submission" date="2023-08" db="EMBL/GenBank/DDBJ databases">
        <title>Pleionea litopenaei sp. nov., isolated from stomach of juvenile Litopenaeus vannamei.</title>
        <authorList>
            <person name="Rho A.M."/>
            <person name="Hwang C.Y."/>
        </authorList>
    </citation>
    <scope>NUCLEOTIDE SEQUENCE [LARGE SCALE GENOMIC DNA]</scope>
    <source>
        <strain evidence="6 7">HL-JVS1</strain>
    </source>
</reference>
<keyword evidence="6" id="KW-0808">Transferase</keyword>
<dbReference type="InterPro" id="IPR015421">
    <property type="entry name" value="PyrdxlP-dep_Trfase_major"/>
</dbReference>
<dbReference type="InterPro" id="IPR000192">
    <property type="entry name" value="Aminotrans_V_dom"/>
</dbReference>
<dbReference type="InterPro" id="IPR015422">
    <property type="entry name" value="PyrdxlP-dep_Trfase_small"/>
</dbReference>
<keyword evidence="2" id="KW-0663">Pyridoxal phosphate</keyword>
<protein>
    <submittedName>
        <fullName evidence="6">Aminotransferase class V-fold PLP-dependent enzyme</fullName>
    </submittedName>
</protein>